<dbReference type="RefSeq" id="WP_345928718.1">
    <property type="nucleotide sequence ID" value="NZ_JBDIVF010000007.1"/>
</dbReference>
<keyword evidence="7" id="KW-0547">Nucleotide-binding</keyword>
<dbReference type="Gene3D" id="3.40.50.300">
    <property type="entry name" value="P-loop containing nucleotide triphosphate hydrolases"/>
    <property type="match status" value="1"/>
</dbReference>
<evidence type="ECO:0000256" key="3">
    <source>
        <dbReference type="ARBA" id="ARBA00019010"/>
    </source>
</evidence>
<name>A0ABV2CT94_9RHOO</name>
<evidence type="ECO:0000256" key="4">
    <source>
        <dbReference type="ARBA" id="ARBA00022490"/>
    </source>
</evidence>
<keyword evidence="8" id="KW-0067">ATP-binding</keyword>
<comment type="subcellular location">
    <subcellularLocation>
        <location evidence="1">Cytoplasm</location>
    </subcellularLocation>
</comment>
<dbReference type="NCBIfam" id="TIGR00150">
    <property type="entry name" value="T6A_YjeE"/>
    <property type="match status" value="1"/>
</dbReference>
<evidence type="ECO:0000256" key="5">
    <source>
        <dbReference type="ARBA" id="ARBA00022694"/>
    </source>
</evidence>
<keyword evidence="12" id="KW-1185">Reference proteome</keyword>
<keyword evidence="4" id="KW-0963">Cytoplasm</keyword>
<dbReference type="SUPFAM" id="SSF52540">
    <property type="entry name" value="P-loop containing nucleoside triphosphate hydrolases"/>
    <property type="match status" value="1"/>
</dbReference>
<sequence>MHHASDDTCALKLELADTAATEALGAALLPVLGPGLTIWLSGDLGAGKTTLTRGLLRATGFKGNVKSPTYTLIEVYTVSRITLYHFDFYRFTHADEFLEAGLDEYFGAEGTCLVEWADKAVPHVPSPDIEIRLQVTGSTRLAIIHACSKRGQECLKQIALPR</sequence>
<dbReference type="Pfam" id="PF02367">
    <property type="entry name" value="TsaE"/>
    <property type="match status" value="1"/>
</dbReference>
<evidence type="ECO:0000256" key="9">
    <source>
        <dbReference type="ARBA" id="ARBA00022842"/>
    </source>
</evidence>
<organism evidence="11 12">
    <name type="scientific">Uliginosibacterium paludis</name>
    <dbReference type="NCBI Taxonomy" id="1615952"/>
    <lineage>
        <taxon>Bacteria</taxon>
        <taxon>Pseudomonadati</taxon>
        <taxon>Pseudomonadota</taxon>
        <taxon>Betaproteobacteria</taxon>
        <taxon>Rhodocyclales</taxon>
        <taxon>Zoogloeaceae</taxon>
        <taxon>Uliginosibacterium</taxon>
    </lineage>
</organism>
<dbReference type="Proteomes" id="UP001548590">
    <property type="component" value="Unassembled WGS sequence"/>
</dbReference>
<comment type="caution">
    <text evidence="11">The sequence shown here is derived from an EMBL/GenBank/DDBJ whole genome shotgun (WGS) entry which is preliminary data.</text>
</comment>
<comment type="similarity">
    <text evidence="2">Belongs to the TsaE family.</text>
</comment>
<evidence type="ECO:0000313" key="12">
    <source>
        <dbReference type="Proteomes" id="UP001548590"/>
    </source>
</evidence>
<accession>A0ABV2CT94</accession>
<proteinExistence type="inferred from homology"/>
<evidence type="ECO:0000256" key="6">
    <source>
        <dbReference type="ARBA" id="ARBA00022723"/>
    </source>
</evidence>
<evidence type="ECO:0000256" key="8">
    <source>
        <dbReference type="ARBA" id="ARBA00022840"/>
    </source>
</evidence>
<keyword evidence="5" id="KW-0819">tRNA processing</keyword>
<evidence type="ECO:0000256" key="1">
    <source>
        <dbReference type="ARBA" id="ARBA00004496"/>
    </source>
</evidence>
<gene>
    <name evidence="11" type="primary">tsaE</name>
    <name evidence="11" type="ORF">ABVT11_14960</name>
</gene>
<keyword evidence="6" id="KW-0479">Metal-binding</keyword>
<dbReference type="InterPro" id="IPR027417">
    <property type="entry name" value="P-loop_NTPase"/>
</dbReference>
<evidence type="ECO:0000313" key="11">
    <source>
        <dbReference type="EMBL" id="MET1491137.1"/>
    </source>
</evidence>
<evidence type="ECO:0000256" key="2">
    <source>
        <dbReference type="ARBA" id="ARBA00007599"/>
    </source>
</evidence>
<evidence type="ECO:0000256" key="10">
    <source>
        <dbReference type="ARBA" id="ARBA00032441"/>
    </source>
</evidence>
<dbReference type="PANTHER" id="PTHR33540:SF2">
    <property type="entry name" value="TRNA THREONYLCARBAMOYLADENOSINE BIOSYNTHESIS PROTEIN TSAE"/>
    <property type="match status" value="1"/>
</dbReference>
<dbReference type="InterPro" id="IPR003442">
    <property type="entry name" value="T6A_TsaE"/>
</dbReference>
<evidence type="ECO:0000256" key="7">
    <source>
        <dbReference type="ARBA" id="ARBA00022741"/>
    </source>
</evidence>
<dbReference type="EMBL" id="JBEWLZ010000009">
    <property type="protein sequence ID" value="MET1491137.1"/>
    <property type="molecule type" value="Genomic_DNA"/>
</dbReference>
<keyword evidence="9" id="KW-0460">Magnesium</keyword>
<dbReference type="PANTHER" id="PTHR33540">
    <property type="entry name" value="TRNA THREONYLCARBAMOYLADENOSINE BIOSYNTHESIS PROTEIN TSAE"/>
    <property type="match status" value="1"/>
</dbReference>
<reference evidence="11 12" key="1">
    <citation type="submission" date="2024-07" db="EMBL/GenBank/DDBJ databases">
        <title>Uliginosibacterium paludis KCTC:42655.</title>
        <authorList>
            <person name="Kim M.K."/>
        </authorList>
    </citation>
    <scope>NUCLEOTIDE SEQUENCE [LARGE SCALE GENOMIC DNA]</scope>
    <source>
        <strain evidence="11 12">KCTC 42655</strain>
    </source>
</reference>
<protein>
    <recommendedName>
        <fullName evidence="3">tRNA threonylcarbamoyladenosine biosynthesis protein TsaE</fullName>
    </recommendedName>
    <alternativeName>
        <fullName evidence="10">t(6)A37 threonylcarbamoyladenosine biosynthesis protein TsaE</fullName>
    </alternativeName>
</protein>